<dbReference type="InterPro" id="IPR004314">
    <property type="entry name" value="Neprosin"/>
</dbReference>
<reference evidence="2 3" key="1">
    <citation type="journal article" date="2018" name="Science">
        <title>The opium poppy genome and morphinan production.</title>
        <authorList>
            <person name="Guo L."/>
            <person name="Winzer T."/>
            <person name="Yang X."/>
            <person name="Li Y."/>
            <person name="Ning Z."/>
            <person name="He Z."/>
            <person name="Teodor R."/>
            <person name="Lu Y."/>
            <person name="Bowser T.A."/>
            <person name="Graham I.A."/>
            <person name="Ye K."/>
        </authorList>
    </citation>
    <scope>NUCLEOTIDE SEQUENCE [LARGE SCALE GENOMIC DNA]</scope>
    <source>
        <strain evidence="3">cv. HN1</strain>
        <tissue evidence="2">Leaves</tissue>
    </source>
</reference>
<feature type="domain" description="Neprosin PEP catalytic" evidence="1">
    <location>
        <begin position="138"/>
        <end position="383"/>
    </location>
</feature>
<dbReference type="PANTHER" id="PTHR31589:SF235">
    <property type="entry name" value="PROTEIN, PUTATIVE (DUF239)-RELATED"/>
    <property type="match status" value="1"/>
</dbReference>
<gene>
    <name evidence="2" type="ORF">C5167_031420</name>
</gene>
<evidence type="ECO:0000259" key="1">
    <source>
        <dbReference type="PROSITE" id="PS52045"/>
    </source>
</evidence>
<organism evidence="2 3">
    <name type="scientific">Papaver somniferum</name>
    <name type="common">Opium poppy</name>
    <dbReference type="NCBI Taxonomy" id="3469"/>
    <lineage>
        <taxon>Eukaryota</taxon>
        <taxon>Viridiplantae</taxon>
        <taxon>Streptophyta</taxon>
        <taxon>Embryophyta</taxon>
        <taxon>Tracheophyta</taxon>
        <taxon>Spermatophyta</taxon>
        <taxon>Magnoliopsida</taxon>
        <taxon>Ranunculales</taxon>
        <taxon>Papaveraceae</taxon>
        <taxon>Papaveroideae</taxon>
        <taxon>Papaver</taxon>
    </lineage>
</organism>
<dbReference type="OrthoDB" id="1858978at2759"/>
<dbReference type="Proteomes" id="UP000316621">
    <property type="component" value="Chromosome 7"/>
</dbReference>
<dbReference type="PANTHER" id="PTHR31589">
    <property type="entry name" value="PROTEIN, PUTATIVE (DUF239)-RELATED-RELATED"/>
    <property type="match status" value="1"/>
</dbReference>
<evidence type="ECO:0000313" key="3">
    <source>
        <dbReference type="Proteomes" id="UP000316621"/>
    </source>
</evidence>
<proteinExistence type="predicted"/>
<protein>
    <recommendedName>
        <fullName evidence="1">Neprosin PEP catalytic domain-containing protein</fullName>
    </recommendedName>
</protein>
<dbReference type="AlphaFoldDB" id="A0A4Y7K839"/>
<sequence>MAPFSGLKITSFVPLVVGLFWAYHVVIQVGGRDIASRLTEEENLEVERQLQMLNKPPIKTIHTRWGVIYDCIEFHKQPAFDNPLLKRHSIPKKVETAHTSPKETLMSRIEGCPKGTVPIRRTTKEDLMRAKYLSSTSNAPGDEYRAGSTLQTSDQKIFGATGVVNVWHPKVNPDQFSGAEIAIKAGPEGQTNEIRFGWTVNPQLYGDDLTSTFSYWTGDGGHNTGCYNTFCSGFVQVDQHYTPAMAIDNMSTIGGTQYILISSIIRERETGHWWLMLENKIQIGYWPRELFPHFESGAEYIYWGGHVKSGQDGMPEMASGNRPDRFTNHTGYFEQLEYKDKDDRWVPYPKIQSIVDCKGSYDSFWDDEHAILHFGGPGGGTCN</sequence>
<dbReference type="Gene3D" id="3.90.1320.10">
    <property type="entry name" value="Outer-capsid protein sigma 3, large lobe"/>
    <property type="match status" value="1"/>
</dbReference>
<dbReference type="Pfam" id="PF14365">
    <property type="entry name" value="Neprosin_AP"/>
    <property type="match status" value="1"/>
</dbReference>
<dbReference type="Pfam" id="PF03080">
    <property type="entry name" value="Neprosin"/>
    <property type="match status" value="1"/>
</dbReference>
<dbReference type="PROSITE" id="PS52045">
    <property type="entry name" value="NEPROSIN_PEP_CD"/>
    <property type="match status" value="1"/>
</dbReference>
<dbReference type="EMBL" id="CM010721">
    <property type="protein sequence ID" value="RZC68165.1"/>
    <property type="molecule type" value="Genomic_DNA"/>
</dbReference>
<dbReference type="Gramene" id="RZC68165">
    <property type="protein sequence ID" value="RZC68165"/>
    <property type="gene ID" value="C5167_031420"/>
</dbReference>
<keyword evidence="3" id="KW-1185">Reference proteome</keyword>
<dbReference type="STRING" id="3469.A0A4Y7K839"/>
<evidence type="ECO:0000313" key="2">
    <source>
        <dbReference type="EMBL" id="RZC68165.1"/>
    </source>
</evidence>
<accession>A0A4Y7K839</accession>
<dbReference type="InterPro" id="IPR025521">
    <property type="entry name" value="Neprosin_propep"/>
</dbReference>
<name>A0A4Y7K839_PAPSO</name>
<dbReference type="InterPro" id="IPR053168">
    <property type="entry name" value="Glutamic_endopeptidase"/>
</dbReference>
<dbReference type="OMA" id="LEVSIYQ"/>